<sequence>MQRINLLLNVLDSTFDKESWYAPLKHAIEGLTAEQANWKPSGKATKTIWENVNHLIYYKERLAVNLEGSEWTHNLDGDETFNLTNQPNDDKEWKKVVERVESAQRNLRQVLSTISDEKLDQNSLERKLLDIMLHDAYHTGQIIQLRKMQGSWPSNR</sequence>
<proteinExistence type="predicted"/>
<dbReference type="AlphaFoldDB" id="A0A0U1NY16"/>
<dbReference type="Proteomes" id="UP000199087">
    <property type="component" value="Unassembled WGS sequence"/>
</dbReference>
<dbReference type="Gene3D" id="1.20.120.450">
    <property type="entry name" value="dinb family like domain"/>
    <property type="match status" value="1"/>
</dbReference>
<reference evidence="3" key="1">
    <citation type="submission" date="2015-05" db="EMBL/GenBank/DDBJ databases">
        <authorList>
            <person name="Urmite Genomes"/>
        </authorList>
    </citation>
    <scope>NUCLEOTIDE SEQUENCE [LARGE SCALE GENOMIC DNA]</scope>
    <source>
        <strain evidence="3">LF1</strain>
    </source>
</reference>
<dbReference type="OrthoDB" id="9798830at2"/>
<evidence type="ECO:0000313" key="3">
    <source>
        <dbReference type="Proteomes" id="UP000199087"/>
    </source>
</evidence>
<evidence type="ECO:0000259" key="1">
    <source>
        <dbReference type="Pfam" id="PF12867"/>
    </source>
</evidence>
<accession>A0A0U1NY16</accession>
<dbReference type="InterPro" id="IPR024775">
    <property type="entry name" value="DinB-like"/>
</dbReference>
<evidence type="ECO:0000313" key="2">
    <source>
        <dbReference type="EMBL" id="CRK82910.1"/>
    </source>
</evidence>
<dbReference type="Pfam" id="PF12867">
    <property type="entry name" value="DinB_2"/>
    <property type="match status" value="1"/>
</dbReference>
<dbReference type="SUPFAM" id="SSF109854">
    <property type="entry name" value="DinB/YfiT-like putative metalloenzymes"/>
    <property type="match status" value="1"/>
</dbReference>
<keyword evidence="3" id="KW-1185">Reference proteome</keyword>
<dbReference type="InterPro" id="IPR034660">
    <property type="entry name" value="DinB/YfiT-like"/>
</dbReference>
<dbReference type="RefSeq" id="WP_090635218.1">
    <property type="nucleotide sequence ID" value="NZ_CVRB01000003.1"/>
</dbReference>
<feature type="domain" description="DinB-like" evidence="1">
    <location>
        <begin position="24"/>
        <end position="140"/>
    </location>
</feature>
<organism evidence="2 3">
    <name type="scientific">Neobacillus massiliamazoniensis</name>
    <dbReference type="NCBI Taxonomy" id="1499688"/>
    <lineage>
        <taxon>Bacteria</taxon>
        <taxon>Bacillati</taxon>
        <taxon>Bacillota</taxon>
        <taxon>Bacilli</taxon>
        <taxon>Bacillales</taxon>
        <taxon>Bacillaceae</taxon>
        <taxon>Neobacillus</taxon>
    </lineage>
</organism>
<protein>
    <recommendedName>
        <fullName evidence="1">DinB-like domain-containing protein</fullName>
    </recommendedName>
</protein>
<name>A0A0U1NY16_9BACI</name>
<gene>
    <name evidence="2" type="ORF">BN000_02865</name>
</gene>
<dbReference type="EMBL" id="CVRB01000003">
    <property type="protein sequence ID" value="CRK82910.1"/>
    <property type="molecule type" value="Genomic_DNA"/>
</dbReference>
<dbReference type="STRING" id="1499688.BN000_02865"/>